<evidence type="ECO:0000313" key="8">
    <source>
        <dbReference type="Proteomes" id="UP000325516"/>
    </source>
</evidence>
<evidence type="ECO:0000256" key="2">
    <source>
        <dbReference type="ARBA" id="ARBA00022692"/>
    </source>
</evidence>
<dbReference type="GO" id="GO:0016020">
    <property type="term" value="C:membrane"/>
    <property type="evidence" value="ECO:0007669"/>
    <property type="project" value="UniProtKB-SubCell"/>
</dbReference>
<dbReference type="Pfam" id="PF01061">
    <property type="entry name" value="ABC2_membrane"/>
    <property type="match status" value="1"/>
</dbReference>
<dbReference type="PANTHER" id="PTHR43027:SF2">
    <property type="entry name" value="TRANSPORT PERMEASE PROTEIN"/>
    <property type="match status" value="1"/>
</dbReference>
<feature type="transmembrane region" description="Helical" evidence="5">
    <location>
        <begin position="229"/>
        <end position="248"/>
    </location>
</feature>
<protein>
    <submittedName>
        <fullName evidence="7">ABC transporter permease</fullName>
    </submittedName>
</protein>
<feature type="transmembrane region" description="Helical" evidence="5">
    <location>
        <begin position="316"/>
        <end position="333"/>
    </location>
</feature>
<evidence type="ECO:0000256" key="1">
    <source>
        <dbReference type="ARBA" id="ARBA00004141"/>
    </source>
</evidence>
<name>A0A5J6L3A9_9MICO</name>
<dbReference type="EMBL" id="CP044232">
    <property type="protein sequence ID" value="QEW03024.1"/>
    <property type="molecule type" value="Genomic_DNA"/>
</dbReference>
<comment type="subcellular location">
    <subcellularLocation>
        <location evidence="1">Membrane</location>
        <topology evidence="1">Multi-pass membrane protein</topology>
    </subcellularLocation>
</comment>
<sequence>MSGRVGVGWWSSRAAYARLATISGRDMLRNPLSGLSMLFMFVVIVAIYVSMWVTFTVLGASPTVAVIPADVQVSQALEQAGVAVVDPGVDDRNAEVRRDGDRVSVVLDGSARPAWNSIWVALRDAGFSAHAITVVDDRGDVRLDPLRAYLGVAAMTAISSAAFIGLTVPLVGMRERGLLRLFGTTPLRRSTFLLAQVPARFVVVLVEVLIIVVIAVWRRYVDGLDVVSLAVTVVTGSSMLFALALVFAGRSRNAEATQQGMAMLTILLVFASGGIVPPSALPVVAQAAMNALPTTWFVAAVNADLTGADSFVPLPVLWLFMGLGACGALLLAARRFEWDQSEPRQPTPTGQRRKVTP</sequence>
<organism evidence="7 8">
    <name type="scientific">Microbacterium lushaniae</name>
    <dbReference type="NCBI Taxonomy" id="2614639"/>
    <lineage>
        <taxon>Bacteria</taxon>
        <taxon>Bacillati</taxon>
        <taxon>Actinomycetota</taxon>
        <taxon>Actinomycetes</taxon>
        <taxon>Micrococcales</taxon>
        <taxon>Microbacteriaceae</taxon>
        <taxon>Microbacterium</taxon>
    </lineage>
</organism>
<evidence type="ECO:0000256" key="4">
    <source>
        <dbReference type="ARBA" id="ARBA00023136"/>
    </source>
</evidence>
<feature type="transmembrane region" description="Helical" evidence="5">
    <location>
        <begin position="35"/>
        <end position="55"/>
    </location>
</feature>
<keyword evidence="3 5" id="KW-1133">Transmembrane helix</keyword>
<gene>
    <name evidence="7" type="ORF">F6J85_07860</name>
</gene>
<keyword evidence="8" id="KW-1185">Reference proteome</keyword>
<evidence type="ECO:0000256" key="3">
    <source>
        <dbReference type="ARBA" id="ARBA00022989"/>
    </source>
</evidence>
<dbReference type="RefSeq" id="WP_150924521.1">
    <property type="nucleotide sequence ID" value="NZ_CP044232.1"/>
</dbReference>
<proteinExistence type="predicted"/>
<keyword evidence="2 5" id="KW-0812">Transmembrane</keyword>
<dbReference type="KEGG" id="mlz:F6J85_07860"/>
<feature type="domain" description="ABC-2 type transporter transmembrane" evidence="6">
    <location>
        <begin position="148"/>
        <end position="301"/>
    </location>
</feature>
<reference evidence="8" key="1">
    <citation type="submission" date="2019-09" db="EMBL/GenBank/DDBJ databases">
        <title>Mumia zhuanghuii sp. nov. isolated from the intestinal contents of plateau pika (Ochotona curzoniae) in the Qinghai-Tibet plateau of China.</title>
        <authorList>
            <person name="Tian Z."/>
        </authorList>
    </citation>
    <scope>NUCLEOTIDE SEQUENCE [LARGE SCALE GENOMIC DNA]</scope>
    <source>
        <strain evidence="8">L-031</strain>
    </source>
</reference>
<dbReference type="GO" id="GO:0140359">
    <property type="term" value="F:ABC-type transporter activity"/>
    <property type="evidence" value="ECO:0007669"/>
    <property type="project" value="InterPro"/>
</dbReference>
<keyword evidence="4 5" id="KW-0472">Membrane</keyword>
<dbReference type="Proteomes" id="UP000325516">
    <property type="component" value="Chromosome"/>
</dbReference>
<dbReference type="AlphaFoldDB" id="A0A5J6L3A9"/>
<accession>A0A5J6L3A9</accession>
<feature type="transmembrane region" description="Helical" evidence="5">
    <location>
        <begin position="260"/>
        <end position="280"/>
    </location>
</feature>
<dbReference type="InterPro" id="IPR052902">
    <property type="entry name" value="ABC-2_transporter"/>
</dbReference>
<evidence type="ECO:0000259" key="6">
    <source>
        <dbReference type="Pfam" id="PF01061"/>
    </source>
</evidence>
<feature type="transmembrane region" description="Helical" evidence="5">
    <location>
        <begin position="148"/>
        <end position="171"/>
    </location>
</feature>
<evidence type="ECO:0000313" key="7">
    <source>
        <dbReference type="EMBL" id="QEW03024.1"/>
    </source>
</evidence>
<evidence type="ECO:0000256" key="5">
    <source>
        <dbReference type="SAM" id="Phobius"/>
    </source>
</evidence>
<dbReference type="PANTHER" id="PTHR43027">
    <property type="entry name" value="DOXORUBICIN RESISTANCE ABC TRANSPORTER PERMEASE PROTEIN DRRC-RELATED"/>
    <property type="match status" value="1"/>
</dbReference>
<dbReference type="InterPro" id="IPR013525">
    <property type="entry name" value="ABC2_TM"/>
</dbReference>
<feature type="transmembrane region" description="Helical" evidence="5">
    <location>
        <begin position="192"/>
        <end position="217"/>
    </location>
</feature>